<proteinExistence type="predicted"/>
<dbReference type="KEGG" id="pdh:B9T62_05760"/>
<keyword evidence="1" id="KW-0678">Repressor</keyword>
<dbReference type="PANTHER" id="PTHR30146:SF148">
    <property type="entry name" value="HTH-TYPE TRANSCRIPTIONAL REPRESSOR PURR-RELATED"/>
    <property type="match status" value="1"/>
</dbReference>
<dbReference type="Gene3D" id="1.10.260.40">
    <property type="entry name" value="lambda repressor-like DNA-binding domains"/>
    <property type="match status" value="1"/>
</dbReference>
<dbReference type="Gene3D" id="3.40.50.2300">
    <property type="match status" value="2"/>
</dbReference>
<evidence type="ECO:0000256" key="4">
    <source>
        <dbReference type="ARBA" id="ARBA00023163"/>
    </source>
</evidence>
<dbReference type="GO" id="GO:0003700">
    <property type="term" value="F:DNA-binding transcription factor activity"/>
    <property type="evidence" value="ECO:0007669"/>
    <property type="project" value="TreeGrafter"/>
</dbReference>
<dbReference type="EMBL" id="CP021780">
    <property type="protein sequence ID" value="ASA20349.1"/>
    <property type="molecule type" value="Genomic_DNA"/>
</dbReference>
<feature type="domain" description="HTH lacI-type" evidence="5">
    <location>
        <begin position="46"/>
        <end position="100"/>
    </location>
</feature>
<keyword evidence="2" id="KW-0805">Transcription regulation</keyword>
<dbReference type="SMART" id="SM00354">
    <property type="entry name" value="HTH_LACI"/>
    <property type="match status" value="1"/>
</dbReference>
<dbReference type="Proteomes" id="UP000249890">
    <property type="component" value="Chromosome"/>
</dbReference>
<keyword evidence="4" id="KW-0804">Transcription</keyword>
<reference evidence="6 7" key="1">
    <citation type="submission" date="2017-06" db="EMBL/GenBank/DDBJ databases">
        <title>Complete genome sequence of Paenibacillus donghaensis KCTC 13049T isolated from East Sea sediment, South Korea.</title>
        <authorList>
            <person name="Jung B.K."/>
            <person name="Hong S.-J."/>
            <person name="Shin J.-H."/>
        </authorList>
    </citation>
    <scope>NUCLEOTIDE SEQUENCE [LARGE SCALE GENOMIC DNA]</scope>
    <source>
        <strain evidence="6 7">KCTC 13049</strain>
    </source>
</reference>
<dbReference type="PANTHER" id="PTHR30146">
    <property type="entry name" value="LACI-RELATED TRANSCRIPTIONAL REPRESSOR"/>
    <property type="match status" value="1"/>
</dbReference>
<gene>
    <name evidence="6" type="ORF">B9T62_05760</name>
</gene>
<name>A0A2Z2KE97_9BACL</name>
<dbReference type="AlphaFoldDB" id="A0A2Z2KE97"/>
<sequence>MTIALSTLNIITIEFMIYYCEYIRINGESFGRQKEECDLASRDKRVTLQDVANDAGVSRATASLVVRGSKSIKASTHKKVMDSMEKLGYVYDRLAASFRSQSSSTVGIVITDIENPFYHQMLTKISDVLYEQQFTFLLGMSSESQEKQEKVLETMLENRVCGIILTPVAGTPPLLFNKLRSMQIPALLIGREVEGSGADYVGTDYRLGSQLAIRHLVEQGHRRIAYIGGMPPGNTAYRERIDGYCSALRECGLEVDPQLIIPTPLNREGGIRAIQEALLLDHPPTACFCHNDIIALGVTIGMRFQGLVPGEHMAIVGFDNVLETETVEPQLTTVSVFHDQWGVESARQMLGRIGGLLNDPVKIIIPPKLIVRKSSVCFKGLPNLKA</sequence>
<dbReference type="InterPro" id="IPR046335">
    <property type="entry name" value="LacI/GalR-like_sensor"/>
</dbReference>
<evidence type="ECO:0000256" key="3">
    <source>
        <dbReference type="ARBA" id="ARBA00023125"/>
    </source>
</evidence>
<evidence type="ECO:0000313" key="6">
    <source>
        <dbReference type="EMBL" id="ASA20349.1"/>
    </source>
</evidence>
<evidence type="ECO:0000256" key="1">
    <source>
        <dbReference type="ARBA" id="ARBA00022491"/>
    </source>
</evidence>
<keyword evidence="3" id="KW-0238">DNA-binding</keyword>
<dbReference type="PROSITE" id="PS00356">
    <property type="entry name" value="HTH_LACI_1"/>
    <property type="match status" value="1"/>
</dbReference>
<evidence type="ECO:0000256" key="2">
    <source>
        <dbReference type="ARBA" id="ARBA00023015"/>
    </source>
</evidence>
<dbReference type="CDD" id="cd06289">
    <property type="entry name" value="PBP1_MalI-like"/>
    <property type="match status" value="1"/>
</dbReference>
<dbReference type="InterPro" id="IPR010982">
    <property type="entry name" value="Lambda_DNA-bd_dom_sf"/>
</dbReference>
<evidence type="ECO:0000313" key="7">
    <source>
        <dbReference type="Proteomes" id="UP000249890"/>
    </source>
</evidence>
<dbReference type="SUPFAM" id="SSF53822">
    <property type="entry name" value="Periplasmic binding protein-like I"/>
    <property type="match status" value="1"/>
</dbReference>
<accession>A0A2Z2KE97</accession>
<evidence type="ECO:0000259" key="5">
    <source>
        <dbReference type="PROSITE" id="PS50932"/>
    </source>
</evidence>
<dbReference type="GO" id="GO:0000976">
    <property type="term" value="F:transcription cis-regulatory region binding"/>
    <property type="evidence" value="ECO:0007669"/>
    <property type="project" value="TreeGrafter"/>
</dbReference>
<protein>
    <recommendedName>
        <fullName evidence="5">HTH lacI-type domain-containing protein</fullName>
    </recommendedName>
</protein>
<dbReference type="Pfam" id="PF13377">
    <property type="entry name" value="Peripla_BP_3"/>
    <property type="match status" value="1"/>
</dbReference>
<dbReference type="InterPro" id="IPR000843">
    <property type="entry name" value="HTH_LacI"/>
</dbReference>
<organism evidence="6 7">
    <name type="scientific">Paenibacillus donghaensis</name>
    <dbReference type="NCBI Taxonomy" id="414771"/>
    <lineage>
        <taxon>Bacteria</taxon>
        <taxon>Bacillati</taxon>
        <taxon>Bacillota</taxon>
        <taxon>Bacilli</taxon>
        <taxon>Bacillales</taxon>
        <taxon>Paenibacillaceae</taxon>
        <taxon>Paenibacillus</taxon>
    </lineage>
</organism>
<dbReference type="Pfam" id="PF00356">
    <property type="entry name" value="LacI"/>
    <property type="match status" value="1"/>
</dbReference>
<keyword evidence="7" id="KW-1185">Reference proteome</keyword>
<dbReference type="InterPro" id="IPR028082">
    <property type="entry name" value="Peripla_BP_I"/>
</dbReference>
<dbReference type="SUPFAM" id="SSF47413">
    <property type="entry name" value="lambda repressor-like DNA-binding domains"/>
    <property type="match status" value="1"/>
</dbReference>
<dbReference type="CDD" id="cd01392">
    <property type="entry name" value="HTH_LacI"/>
    <property type="match status" value="1"/>
</dbReference>
<dbReference type="PROSITE" id="PS50932">
    <property type="entry name" value="HTH_LACI_2"/>
    <property type="match status" value="1"/>
</dbReference>